<feature type="region of interest" description="Disordered" evidence="1">
    <location>
        <begin position="128"/>
        <end position="292"/>
    </location>
</feature>
<comment type="caution">
    <text evidence="4">The sequence shown here is derived from an EMBL/GenBank/DDBJ whole genome shotgun (WGS) entry which is preliminary data.</text>
</comment>
<feature type="compositionally biased region" description="Polar residues" evidence="1">
    <location>
        <begin position="204"/>
        <end position="216"/>
    </location>
</feature>
<dbReference type="AlphaFoldDB" id="A0A2A9MDL6"/>
<evidence type="ECO:0000313" key="5">
    <source>
        <dbReference type="Proteomes" id="UP000224006"/>
    </source>
</evidence>
<dbReference type="Pfam" id="PF04092">
    <property type="entry name" value="SAG"/>
    <property type="match status" value="2"/>
</dbReference>
<organism evidence="4 5">
    <name type="scientific">Besnoitia besnoiti</name>
    <name type="common">Apicomplexan protozoan</name>
    <dbReference type="NCBI Taxonomy" id="94643"/>
    <lineage>
        <taxon>Eukaryota</taxon>
        <taxon>Sar</taxon>
        <taxon>Alveolata</taxon>
        <taxon>Apicomplexa</taxon>
        <taxon>Conoidasida</taxon>
        <taxon>Coccidia</taxon>
        <taxon>Eucoccidiorida</taxon>
        <taxon>Eimeriorina</taxon>
        <taxon>Sarcocystidae</taxon>
        <taxon>Besnoitia</taxon>
    </lineage>
</organism>
<dbReference type="GeneID" id="40312850"/>
<sequence length="444" mass="45861">MLSTLIFIVAVHLVPTLFVSGATGTGSSHTCSAASTAISVAVKPQTKEVIFVCEQAVPYVWPAGDAVVTTFFSKGDLKDTEKLADVFGAGSQLTVQASDKEKKPGAPVTATLTIKQFAETPRTIYFACGTTESPAKQATSRRLSGDEEGAGERGSNLNLQGKEHPTNGKENQEGGGAPKGENKAAAESSGKGRAVVRLSGPSPARSTPESSVTSARRPSGTPDGHPKGEQSDWAHQAGAAPHQLDSTTSVEHRDENLEQNGEQIPPHVLPAVPPPSSSQGSSGSSSAGPNDELGKTSCLVAVTVPAEPNGVTCIAEKKTMELDISSKTKVVTFKCGSTIPSLSPANSSLNVYDGSCKNEMLLEKVLSTAKLESTDSGYAFSVEGLPATPTAVCYKCLPNPGKEAGAPECTIRISVAGREPSEAAAGSLRFAPLVLASIVSTLRF</sequence>
<feature type="compositionally biased region" description="Low complexity" evidence="1">
    <location>
        <begin position="277"/>
        <end position="289"/>
    </location>
</feature>
<keyword evidence="2" id="KW-0732">Signal</keyword>
<evidence type="ECO:0000256" key="1">
    <source>
        <dbReference type="SAM" id="MobiDB-lite"/>
    </source>
</evidence>
<dbReference type="EMBL" id="NWUJ01000008">
    <property type="protein sequence ID" value="PFH33707.1"/>
    <property type="molecule type" value="Genomic_DNA"/>
</dbReference>
<dbReference type="RefSeq" id="XP_029217716.1">
    <property type="nucleotide sequence ID" value="XM_029366285.1"/>
</dbReference>
<dbReference type="OrthoDB" id="10400620at2759"/>
<name>A0A2A9MDL6_BESBE</name>
<dbReference type="GO" id="GO:0016020">
    <property type="term" value="C:membrane"/>
    <property type="evidence" value="ECO:0007669"/>
    <property type="project" value="InterPro"/>
</dbReference>
<evidence type="ECO:0000259" key="3">
    <source>
        <dbReference type="Pfam" id="PF04092"/>
    </source>
</evidence>
<dbReference type="Gene3D" id="2.60.40.1320">
    <property type="entry name" value="SRS domain"/>
    <property type="match status" value="2"/>
</dbReference>
<feature type="domain" description="SRS" evidence="3">
    <location>
        <begin position="311"/>
        <end position="415"/>
    </location>
</feature>
<dbReference type="SUPFAM" id="SSF74877">
    <property type="entry name" value="Major surface antigen p30, SAG1"/>
    <property type="match status" value="1"/>
</dbReference>
<feature type="chain" id="PRO_5012450959" description="SRS domain-containing protein" evidence="2">
    <location>
        <begin position="22"/>
        <end position="444"/>
    </location>
</feature>
<feature type="domain" description="SRS" evidence="3">
    <location>
        <begin position="30"/>
        <end position="136"/>
    </location>
</feature>
<protein>
    <recommendedName>
        <fullName evidence="3">SRS domain-containing protein</fullName>
    </recommendedName>
</protein>
<dbReference type="Proteomes" id="UP000224006">
    <property type="component" value="Chromosome VII"/>
</dbReference>
<dbReference type="KEGG" id="bbes:BESB_079230"/>
<feature type="compositionally biased region" description="Pro residues" evidence="1">
    <location>
        <begin position="267"/>
        <end position="276"/>
    </location>
</feature>
<gene>
    <name evidence="4" type="ORF">BESB_079230</name>
</gene>
<accession>A0A2A9MDL6</accession>
<evidence type="ECO:0000313" key="4">
    <source>
        <dbReference type="EMBL" id="PFH33707.1"/>
    </source>
</evidence>
<feature type="compositionally biased region" description="Polar residues" evidence="1">
    <location>
        <begin position="130"/>
        <end position="142"/>
    </location>
</feature>
<proteinExistence type="predicted"/>
<dbReference type="InterPro" id="IPR036755">
    <property type="entry name" value="SRS_dom_sf"/>
</dbReference>
<reference evidence="4 5" key="1">
    <citation type="submission" date="2017-09" db="EMBL/GenBank/DDBJ databases">
        <title>Genome sequencing of Besnoitia besnoiti strain Bb-Ger1.</title>
        <authorList>
            <person name="Schares G."/>
            <person name="Venepally P."/>
            <person name="Lorenzi H.A."/>
        </authorList>
    </citation>
    <scope>NUCLEOTIDE SEQUENCE [LARGE SCALE GENOMIC DNA]</scope>
    <source>
        <strain evidence="4 5">Bb-Ger1</strain>
    </source>
</reference>
<keyword evidence="5" id="KW-1185">Reference proteome</keyword>
<dbReference type="InterPro" id="IPR007226">
    <property type="entry name" value="SRS_dom"/>
</dbReference>
<feature type="signal peptide" evidence="2">
    <location>
        <begin position="1"/>
        <end position="21"/>
    </location>
</feature>
<dbReference type="VEuPathDB" id="ToxoDB:BESB_079230"/>
<feature type="compositionally biased region" description="Basic and acidic residues" evidence="1">
    <location>
        <begin position="161"/>
        <end position="172"/>
    </location>
</feature>
<evidence type="ECO:0000256" key="2">
    <source>
        <dbReference type="SAM" id="SignalP"/>
    </source>
</evidence>